<protein>
    <submittedName>
        <fullName evidence="1">Uncharacterized protein</fullName>
    </submittedName>
</protein>
<gene>
    <name evidence="1" type="ORF">S03H2_26067</name>
</gene>
<organism evidence="1">
    <name type="scientific">marine sediment metagenome</name>
    <dbReference type="NCBI Taxonomy" id="412755"/>
    <lineage>
        <taxon>unclassified sequences</taxon>
        <taxon>metagenomes</taxon>
        <taxon>ecological metagenomes</taxon>
    </lineage>
</organism>
<evidence type="ECO:0000313" key="1">
    <source>
        <dbReference type="EMBL" id="GAH38759.1"/>
    </source>
</evidence>
<dbReference type="AlphaFoldDB" id="X1GAZ0"/>
<name>X1GAZ0_9ZZZZ</name>
<feature type="non-terminal residue" evidence="1">
    <location>
        <position position="1"/>
    </location>
</feature>
<dbReference type="EMBL" id="BARU01014964">
    <property type="protein sequence ID" value="GAH38759.1"/>
    <property type="molecule type" value="Genomic_DNA"/>
</dbReference>
<reference evidence="1" key="1">
    <citation type="journal article" date="2014" name="Front. Microbiol.">
        <title>High frequency of phylogenetically diverse reductive dehalogenase-homologous genes in deep subseafloor sedimentary metagenomes.</title>
        <authorList>
            <person name="Kawai M."/>
            <person name="Futagami T."/>
            <person name="Toyoda A."/>
            <person name="Takaki Y."/>
            <person name="Nishi S."/>
            <person name="Hori S."/>
            <person name="Arai W."/>
            <person name="Tsubouchi T."/>
            <person name="Morono Y."/>
            <person name="Uchiyama I."/>
            <person name="Ito T."/>
            <person name="Fujiyama A."/>
            <person name="Inagaki F."/>
            <person name="Takami H."/>
        </authorList>
    </citation>
    <scope>NUCLEOTIDE SEQUENCE</scope>
    <source>
        <strain evidence="1">Expedition CK06-06</strain>
    </source>
</reference>
<comment type="caution">
    <text evidence="1">The sequence shown here is derived from an EMBL/GenBank/DDBJ whole genome shotgun (WGS) entry which is preliminary data.</text>
</comment>
<proteinExistence type="predicted"/>
<sequence>ELIYQKFKKSDLVESQVQKNEDFAILCGWIAMKKAGYCLNDCVIINSKNPEIEKKSDRIKNLVRDYLQDKNLP</sequence>
<accession>X1GAZ0</accession>